<dbReference type="Pfam" id="PF26604">
    <property type="entry name" value="CBU_0592"/>
    <property type="match status" value="1"/>
</dbReference>
<evidence type="ECO:0000259" key="2">
    <source>
        <dbReference type="Pfam" id="PF26604"/>
    </source>
</evidence>
<organism evidence="3 4">
    <name type="scientific">Catenuloplanes niger</name>
    <dbReference type="NCBI Taxonomy" id="587534"/>
    <lineage>
        <taxon>Bacteria</taxon>
        <taxon>Bacillati</taxon>
        <taxon>Actinomycetota</taxon>
        <taxon>Actinomycetes</taxon>
        <taxon>Micromonosporales</taxon>
        <taxon>Micromonosporaceae</taxon>
        <taxon>Catenuloplanes</taxon>
    </lineage>
</organism>
<dbReference type="RefSeq" id="WP_310417307.1">
    <property type="nucleotide sequence ID" value="NZ_JAVDYC010000001.1"/>
</dbReference>
<dbReference type="Proteomes" id="UP001183629">
    <property type="component" value="Unassembled WGS sequence"/>
</dbReference>
<proteinExistence type="predicted"/>
<accession>A0AAE3ZSY4</accession>
<comment type="caution">
    <text evidence="3">The sequence shown here is derived from an EMBL/GenBank/DDBJ whole genome shotgun (WGS) entry which is preliminary data.</text>
</comment>
<keyword evidence="1" id="KW-0812">Transmembrane</keyword>
<evidence type="ECO:0000313" key="3">
    <source>
        <dbReference type="EMBL" id="MDR7324230.1"/>
    </source>
</evidence>
<feature type="transmembrane region" description="Helical" evidence="1">
    <location>
        <begin position="6"/>
        <end position="24"/>
    </location>
</feature>
<sequence>MDISLIAILGWAGAGVLLLAYALVSTKRLAGDGWRFQALNLAGGLALAVNSAFFGAWPSAALNVVWVAIGTVTIARIAAAARRPPTGLARPSR</sequence>
<feature type="transmembrane region" description="Helical" evidence="1">
    <location>
        <begin position="63"/>
        <end position="81"/>
    </location>
</feature>
<dbReference type="InterPro" id="IPR058058">
    <property type="entry name" value="CBU_0592-like"/>
</dbReference>
<evidence type="ECO:0000256" key="1">
    <source>
        <dbReference type="SAM" id="Phobius"/>
    </source>
</evidence>
<dbReference type="NCBIfam" id="NF047864">
    <property type="entry name" value="CBU_0592_membra"/>
    <property type="match status" value="1"/>
</dbReference>
<evidence type="ECO:0000313" key="4">
    <source>
        <dbReference type="Proteomes" id="UP001183629"/>
    </source>
</evidence>
<name>A0AAE3ZSY4_9ACTN</name>
<keyword evidence="1" id="KW-1133">Transmembrane helix</keyword>
<keyword evidence="4" id="KW-1185">Reference proteome</keyword>
<dbReference type="AlphaFoldDB" id="A0AAE3ZSY4"/>
<dbReference type="EMBL" id="JAVDYC010000001">
    <property type="protein sequence ID" value="MDR7324230.1"/>
    <property type="molecule type" value="Genomic_DNA"/>
</dbReference>
<gene>
    <name evidence="3" type="ORF">J2S44_004480</name>
</gene>
<feature type="transmembrane region" description="Helical" evidence="1">
    <location>
        <begin position="36"/>
        <end position="57"/>
    </location>
</feature>
<feature type="domain" description="CBU-0592-like" evidence="2">
    <location>
        <begin position="7"/>
        <end position="79"/>
    </location>
</feature>
<keyword evidence="1" id="KW-0472">Membrane</keyword>
<reference evidence="3 4" key="1">
    <citation type="submission" date="2023-07" db="EMBL/GenBank/DDBJ databases">
        <title>Sequencing the genomes of 1000 actinobacteria strains.</title>
        <authorList>
            <person name="Klenk H.-P."/>
        </authorList>
    </citation>
    <scope>NUCLEOTIDE SEQUENCE [LARGE SCALE GENOMIC DNA]</scope>
    <source>
        <strain evidence="3 4">DSM 44711</strain>
    </source>
</reference>
<protein>
    <recommendedName>
        <fullName evidence="2">CBU-0592-like domain-containing protein</fullName>
    </recommendedName>
</protein>